<dbReference type="Proteomes" id="UP001501578">
    <property type="component" value="Unassembled WGS sequence"/>
</dbReference>
<dbReference type="InterPro" id="IPR014729">
    <property type="entry name" value="Rossmann-like_a/b/a_fold"/>
</dbReference>
<dbReference type="Gene3D" id="3.40.50.620">
    <property type="entry name" value="HUPs"/>
    <property type="match status" value="1"/>
</dbReference>
<name>A0ABP3Z799_9ACTN</name>
<evidence type="ECO:0000313" key="3">
    <source>
        <dbReference type="EMBL" id="GAA0916657.1"/>
    </source>
</evidence>
<comment type="similarity">
    <text evidence="1">Belongs to the universal stress protein A family.</text>
</comment>
<dbReference type="PANTHER" id="PTHR31964">
    <property type="entry name" value="ADENINE NUCLEOTIDE ALPHA HYDROLASES-LIKE SUPERFAMILY PROTEIN"/>
    <property type="match status" value="1"/>
</dbReference>
<evidence type="ECO:0000313" key="4">
    <source>
        <dbReference type="Proteomes" id="UP001501578"/>
    </source>
</evidence>
<organism evidence="3 4">
    <name type="scientific">Nonomuraea longicatena</name>
    <dbReference type="NCBI Taxonomy" id="83682"/>
    <lineage>
        <taxon>Bacteria</taxon>
        <taxon>Bacillati</taxon>
        <taxon>Actinomycetota</taxon>
        <taxon>Actinomycetes</taxon>
        <taxon>Streptosporangiales</taxon>
        <taxon>Streptosporangiaceae</taxon>
        <taxon>Nonomuraea</taxon>
    </lineage>
</organism>
<dbReference type="PRINTS" id="PR01438">
    <property type="entry name" value="UNVRSLSTRESS"/>
</dbReference>
<dbReference type="InterPro" id="IPR006015">
    <property type="entry name" value="Universal_stress_UspA"/>
</dbReference>
<keyword evidence="4" id="KW-1185">Reference proteome</keyword>
<feature type="domain" description="UspA" evidence="2">
    <location>
        <begin position="19"/>
        <end position="162"/>
    </location>
</feature>
<sequence length="166" mass="17592">MGVAPVLSEVILSEGVKVMTILIAYDGSADAQAAIEFAAKHLTAESTLVVTVWEPLLVQLRRHPIAAAGIIADQADEWRELAEQHAREGAELAKAAGLPEVSHRAVADNDSIWRTIVDVADEVDASLIVTGSRGLAGVRSVLLGSVSNHVLHHAHRPTLIVPPAKD</sequence>
<dbReference type="SUPFAM" id="SSF52402">
    <property type="entry name" value="Adenine nucleotide alpha hydrolases-like"/>
    <property type="match status" value="1"/>
</dbReference>
<proteinExistence type="inferred from homology"/>
<dbReference type="EMBL" id="BAAAHQ010000004">
    <property type="protein sequence ID" value="GAA0916657.1"/>
    <property type="molecule type" value="Genomic_DNA"/>
</dbReference>
<comment type="caution">
    <text evidence="3">The sequence shown here is derived from an EMBL/GenBank/DDBJ whole genome shotgun (WGS) entry which is preliminary data.</text>
</comment>
<dbReference type="InterPro" id="IPR006016">
    <property type="entry name" value="UspA"/>
</dbReference>
<protein>
    <submittedName>
        <fullName evidence="3">Universal stress protein</fullName>
    </submittedName>
</protein>
<evidence type="ECO:0000256" key="1">
    <source>
        <dbReference type="ARBA" id="ARBA00008791"/>
    </source>
</evidence>
<reference evidence="4" key="1">
    <citation type="journal article" date="2019" name="Int. J. Syst. Evol. Microbiol.">
        <title>The Global Catalogue of Microorganisms (GCM) 10K type strain sequencing project: providing services to taxonomists for standard genome sequencing and annotation.</title>
        <authorList>
            <consortium name="The Broad Institute Genomics Platform"/>
            <consortium name="The Broad Institute Genome Sequencing Center for Infectious Disease"/>
            <person name="Wu L."/>
            <person name="Ma J."/>
        </authorList>
    </citation>
    <scope>NUCLEOTIDE SEQUENCE [LARGE SCALE GENOMIC DNA]</scope>
    <source>
        <strain evidence="4">JCM 11136</strain>
    </source>
</reference>
<gene>
    <name evidence="3" type="ORF">GCM10009560_11990</name>
</gene>
<accession>A0ABP3Z799</accession>
<dbReference type="CDD" id="cd23659">
    <property type="entry name" value="USP_At3g01520-like"/>
    <property type="match status" value="1"/>
</dbReference>
<dbReference type="Pfam" id="PF00582">
    <property type="entry name" value="Usp"/>
    <property type="match status" value="1"/>
</dbReference>
<dbReference type="PANTHER" id="PTHR31964:SF113">
    <property type="entry name" value="USPA DOMAIN-CONTAINING PROTEIN"/>
    <property type="match status" value="1"/>
</dbReference>
<evidence type="ECO:0000259" key="2">
    <source>
        <dbReference type="Pfam" id="PF00582"/>
    </source>
</evidence>